<dbReference type="EMBL" id="WVIE01000024">
    <property type="protein sequence ID" value="NDJ19054.1"/>
    <property type="molecule type" value="Genomic_DNA"/>
</dbReference>
<comment type="caution">
    <text evidence="1">The sequence shown here is derived from an EMBL/GenBank/DDBJ whole genome shotgun (WGS) entry which is preliminary data.</text>
</comment>
<protein>
    <submittedName>
        <fullName evidence="1">DUF4258 domain-containing protein</fullName>
    </submittedName>
</protein>
<organism evidence="1 2">
    <name type="scientific">Myxacorys almedinensis A</name>
    <dbReference type="NCBI Taxonomy" id="2690445"/>
    <lineage>
        <taxon>Bacteria</taxon>
        <taxon>Bacillati</taxon>
        <taxon>Cyanobacteriota</taxon>
        <taxon>Cyanophyceae</taxon>
        <taxon>Leptolyngbyales</taxon>
        <taxon>Leptolyngbyaceae</taxon>
        <taxon>Myxacorys</taxon>
        <taxon>Myxacorys almedinensis</taxon>
    </lineage>
</organism>
<dbReference type="InterPro" id="IPR025354">
    <property type="entry name" value="DUF4258"/>
</dbReference>
<evidence type="ECO:0000313" key="1">
    <source>
        <dbReference type="EMBL" id="NDJ19054.1"/>
    </source>
</evidence>
<keyword evidence="2" id="KW-1185">Reference proteome</keyword>
<dbReference type="AlphaFoldDB" id="A0A8J8CJX2"/>
<dbReference type="RefSeq" id="WP_162424585.1">
    <property type="nucleotide sequence ID" value="NZ_WVIE01000024.1"/>
</dbReference>
<accession>A0A8J8CJX2</accession>
<reference evidence="1" key="1">
    <citation type="submission" date="2019-12" db="EMBL/GenBank/DDBJ databases">
        <title>High-Quality draft genome sequences of three cyanobacteria isolated from the limestone walls of the Old Cathedral of Coimbra.</title>
        <authorList>
            <person name="Tiago I."/>
            <person name="Soares F."/>
            <person name="Portugal A."/>
        </authorList>
    </citation>
    <scope>NUCLEOTIDE SEQUENCE</scope>
    <source>
        <strain evidence="1">A</strain>
    </source>
</reference>
<gene>
    <name evidence="1" type="ORF">GS601_17470</name>
</gene>
<name>A0A8J8CJX2_9CYAN</name>
<sequence length="105" mass="12069">MADDILQRVRAAADKRLLFLPHTIRQMSRPDRMIATTEVEVVIKTGEVIEDYPEDARGHSCLMLGFGQDDRAIHVVCAPKDEYLAIITAYLPKPDQWTSDFRRRL</sequence>
<evidence type="ECO:0000313" key="2">
    <source>
        <dbReference type="Proteomes" id="UP000646053"/>
    </source>
</evidence>
<dbReference type="Pfam" id="PF14076">
    <property type="entry name" value="DUF4258"/>
    <property type="match status" value="1"/>
</dbReference>
<proteinExistence type="predicted"/>
<dbReference type="Proteomes" id="UP000646053">
    <property type="component" value="Unassembled WGS sequence"/>
</dbReference>